<dbReference type="Proteomes" id="UP001166191">
    <property type="component" value="Unassembled WGS sequence"/>
</dbReference>
<reference evidence="2" key="1">
    <citation type="submission" date="2021-06" db="EMBL/GenBank/DDBJ databases">
        <title>Paracoccus bacterium XHP0099 sp. nov., isolated from the surface waters of the Yellow Sea.</title>
        <authorList>
            <person name="Xue H."/>
            <person name="Zhang D."/>
        </authorList>
    </citation>
    <scope>NUCLEOTIDE SEQUENCE</scope>
    <source>
        <strain evidence="2">XHP0099</strain>
    </source>
</reference>
<dbReference type="EMBL" id="JAHKNG010000003">
    <property type="protein sequence ID" value="MBU3029053.1"/>
    <property type="molecule type" value="Genomic_DNA"/>
</dbReference>
<name>A0ABS6AEN2_9RHOB</name>
<feature type="domain" description="ABC-type transport auxiliary lipoprotein component" evidence="1">
    <location>
        <begin position="30"/>
        <end position="185"/>
    </location>
</feature>
<dbReference type="PROSITE" id="PS51257">
    <property type="entry name" value="PROKAR_LIPOPROTEIN"/>
    <property type="match status" value="1"/>
</dbReference>
<gene>
    <name evidence="2" type="ORF">KNW02_02835</name>
</gene>
<comment type="caution">
    <text evidence="2">The sequence shown here is derived from an EMBL/GenBank/DDBJ whole genome shotgun (WGS) entry which is preliminary data.</text>
</comment>
<protein>
    <submittedName>
        <fullName evidence="2">PqiC family protein</fullName>
    </submittedName>
</protein>
<dbReference type="Pfam" id="PF03886">
    <property type="entry name" value="ABC_trans_aux"/>
    <property type="match status" value="1"/>
</dbReference>
<organism evidence="2 3">
    <name type="scientific">Paracoccus marinaquae</name>
    <dbReference type="NCBI Taxonomy" id="2841926"/>
    <lineage>
        <taxon>Bacteria</taxon>
        <taxon>Pseudomonadati</taxon>
        <taxon>Pseudomonadota</taxon>
        <taxon>Alphaproteobacteria</taxon>
        <taxon>Rhodobacterales</taxon>
        <taxon>Paracoccaceae</taxon>
        <taxon>Paracoccus</taxon>
    </lineage>
</organism>
<evidence type="ECO:0000313" key="3">
    <source>
        <dbReference type="Proteomes" id="UP001166191"/>
    </source>
</evidence>
<accession>A0ABS6AEN2</accession>
<proteinExistence type="predicted"/>
<evidence type="ECO:0000313" key="2">
    <source>
        <dbReference type="EMBL" id="MBU3029053.1"/>
    </source>
</evidence>
<keyword evidence="3" id="KW-1185">Reference proteome</keyword>
<evidence type="ECO:0000259" key="1">
    <source>
        <dbReference type="Pfam" id="PF03886"/>
    </source>
</evidence>
<dbReference type="InterPro" id="IPR005586">
    <property type="entry name" value="ABC_trans_aux"/>
</dbReference>
<sequence>MTIRVPAAVILGALTLAACSNPEKTGRFLIDPPAVAARVPDRLGTVELRDVSLPEYAADQEVMWQTADGAVRSTPDNLWADGPQRAFTLALARAISEVSGATVIGEPWPLAEPPQRVLEVRVEKALAQADGTYRLTGRYFVADEGSGGANHARSFDISVPLASDQPSAIAAALSQAIAQLAQQIATLSGPGRAITTRRSAVSDPFALDPMF</sequence>